<dbReference type="EMBL" id="JAOYFB010000038">
    <property type="protein sequence ID" value="KAK4026247.1"/>
    <property type="molecule type" value="Genomic_DNA"/>
</dbReference>
<protein>
    <submittedName>
        <fullName evidence="2">Uncharacterized protein</fullName>
    </submittedName>
</protein>
<dbReference type="Proteomes" id="UP001234178">
    <property type="component" value="Unassembled WGS sequence"/>
</dbReference>
<keyword evidence="3" id="KW-1185">Reference proteome</keyword>
<keyword evidence="1" id="KW-0472">Membrane</keyword>
<accession>A0ABR0AMB2</accession>
<gene>
    <name evidence="2" type="ORF">OUZ56_015260</name>
</gene>
<feature type="transmembrane region" description="Helical" evidence="1">
    <location>
        <begin position="31"/>
        <end position="47"/>
    </location>
</feature>
<sequence>MNLHYVTSNVLEYARGIPKERQIFRYKRNKVIFFIYGLILFVCDFGQRKVAKVYQEEQQRLNVAKLRIQLLIVMTSTYEVFAGIKIQLHSSFSFYILPIAKDFGL</sequence>
<comment type="caution">
    <text evidence="2">The sequence shown here is derived from an EMBL/GenBank/DDBJ whole genome shotgun (WGS) entry which is preliminary data.</text>
</comment>
<evidence type="ECO:0000256" key="1">
    <source>
        <dbReference type="SAM" id="Phobius"/>
    </source>
</evidence>
<keyword evidence="1" id="KW-1133">Transmembrane helix</keyword>
<organism evidence="2 3">
    <name type="scientific">Daphnia magna</name>
    <dbReference type="NCBI Taxonomy" id="35525"/>
    <lineage>
        <taxon>Eukaryota</taxon>
        <taxon>Metazoa</taxon>
        <taxon>Ecdysozoa</taxon>
        <taxon>Arthropoda</taxon>
        <taxon>Crustacea</taxon>
        <taxon>Branchiopoda</taxon>
        <taxon>Diplostraca</taxon>
        <taxon>Cladocera</taxon>
        <taxon>Anomopoda</taxon>
        <taxon>Daphniidae</taxon>
        <taxon>Daphnia</taxon>
    </lineage>
</organism>
<evidence type="ECO:0000313" key="2">
    <source>
        <dbReference type="EMBL" id="KAK4026247.1"/>
    </source>
</evidence>
<evidence type="ECO:0000313" key="3">
    <source>
        <dbReference type="Proteomes" id="UP001234178"/>
    </source>
</evidence>
<keyword evidence="1" id="KW-0812">Transmembrane</keyword>
<name>A0ABR0AMB2_9CRUS</name>
<reference evidence="2 3" key="1">
    <citation type="journal article" date="2023" name="Nucleic Acids Res.">
        <title>The hologenome of Daphnia magna reveals possible DNA methylation and microbiome-mediated evolution of the host genome.</title>
        <authorList>
            <person name="Chaturvedi A."/>
            <person name="Li X."/>
            <person name="Dhandapani V."/>
            <person name="Marshall H."/>
            <person name="Kissane S."/>
            <person name="Cuenca-Cambronero M."/>
            <person name="Asole G."/>
            <person name="Calvet F."/>
            <person name="Ruiz-Romero M."/>
            <person name="Marangio P."/>
            <person name="Guigo R."/>
            <person name="Rago D."/>
            <person name="Mirbahai L."/>
            <person name="Eastwood N."/>
            <person name="Colbourne J.K."/>
            <person name="Zhou J."/>
            <person name="Mallon E."/>
            <person name="Orsini L."/>
        </authorList>
    </citation>
    <scope>NUCLEOTIDE SEQUENCE [LARGE SCALE GENOMIC DNA]</scope>
    <source>
        <strain evidence="2">LRV0_1</strain>
    </source>
</reference>
<proteinExistence type="predicted"/>